<protein>
    <submittedName>
        <fullName evidence="3">Uncharacterized protein</fullName>
    </submittedName>
</protein>
<name>A0ABD2K0L8_HETSC</name>
<reference evidence="3 4" key="1">
    <citation type="submission" date="2024-10" db="EMBL/GenBank/DDBJ databases">
        <authorList>
            <person name="Kim D."/>
        </authorList>
    </citation>
    <scope>NUCLEOTIDE SEQUENCE [LARGE SCALE GENOMIC DNA]</scope>
    <source>
        <strain evidence="3">Taebaek</strain>
    </source>
</reference>
<dbReference type="EMBL" id="JBICCN010000069">
    <property type="protein sequence ID" value="KAL3096437.1"/>
    <property type="molecule type" value="Genomic_DNA"/>
</dbReference>
<keyword evidence="4" id="KW-1185">Reference proteome</keyword>
<sequence>MTPLEVFNTKLERVLAERVDYEDPNAIEHAVQILVCQVNIGICFLYNLFRKAEKATICSSIAKVKAISSSRPAMTTDRNNKAKTEKEQCEG</sequence>
<feature type="compositionally biased region" description="Basic and acidic residues" evidence="1">
    <location>
        <begin position="78"/>
        <end position="91"/>
    </location>
</feature>
<accession>A0ABD2K0L8</accession>
<keyword evidence="2" id="KW-1133">Transmembrane helix</keyword>
<evidence type="ECO:0000256" key="2">
    <source>
        <dbReference type="SAM" id="Phobius"/>
    </source>
</evidence>
<feature type="region of interest" description="Disordered" evidence="1">
    <location>
        <begin position="71"/>
        <end position="91"/>
    </location>
</feature>
<organism evidence="3 4">
    <name type="scientific">Heterodera schachtii</name>
    <name type="common">Sugarbeet cyst nematode worm</name>
    <name type="synonym">Tylenchus schachtii</name>
    <dbReference type="NCBI Taxonomy" id="97005"/>
    <lineage>
        <taxon>Eukaryota</taxon>
        <taxon>Metazoa</taxon>
        <taxon>Ecdysozoa</taxon>
        <taxon>Nematoda</taxon>
        <taxon>Chromadorea</taxon>
        <taxon>Rhabditida</taxon>
        <taxon>Tylenchina</taxon>
        <taxon>Tylenchomorpha</taxon>
        <taxon>Tylenchoidea</taxon>
        <taxon>Heteroderidae</taxon>
        <taxon>Heteroderinae</taxon>
        <taxon>Heterodera</taxon>
    </lineage>
</organism>
<comment type="caution">
    <text evidence="3">The sequence shown here is derived from an EMBL/GenBank/DDBJ whole genome shotgun (WGS) entry which is preliminary data.</text>
</comment>
<proteinExistence type="predicted"/>
<keyword evidence="2" id="KW-0812">Transmembrane</keyword>
<feature type="transmembrane region" description="Helical" evidence="2">
    <location>
        <begin position="30"/>
        <end position="49"/>
    </location>
</feature>
<gene>
    <name evidence="3" type="ORF">niasHS_004129</name>
</gene>
<dbReference type="AlphaFoldDB" id="A0ABD2K0L8"/>
<evidence type="ECO:0000256" key="1">
    <source>
        <dbReference type="SAM" id="MobiDB-lite"/>
    </source>
</evidence>
<keyword evidence="2" id="KW-0472">Membrane</keyword>
<evidence type="ECO:0000313" key="3">
    <source>
        <dbReference type="EMBL" id="KAL3096437.1"/>
    </source>
</evidence>
<dbReference type="Proteomes" id="UP001620645">
    <property type="component" value="Unassembled WGS sequence"/>
</dbReference>
<evidence type="ECO:0000313" key="4">
    <source>
        <dbReference type="Proteomes" id="UP001620645"/>
    </source>
</evidence>